<dbReference type="GO" id="GO:2000042">
    <property type="term" value="P:negative regulation of double-strand break repair via homologous recombination"/>
    <property type="evidence" value="ECO:0007669"/>
    <property type="project" value="TreeGrafter"/>
</dbReference>
<dbReference type="AlphaFoldDB" id="A0A8U0UBB0"/>
<name>A0A8U0UBB0_SALNM</name>
<reference evidence="2 3" key="1">
    <citation type="submission" date="2025-04" db="UniProtKB">
        <authorList>
            <consortium name="RefSeq"/>
        </authorList>
    </citation>
    <scope>IDENTIFICATION</scope>
    <source>
        <tissue evidence="2 3">White muscle</tissue>
    </source>
</reference>
<accession>A0A8U0UBB0</accession>
<dbReference type="OrthoDB" id="5963356at2759"/>
<dbReference type="GeneID" id="120045067"/>
<sequence length="252" mass="29100">MRWQNLMDVLLHYKSTDGGLKILVDKTEKALEDFPCRVLPIFTPWFPPESDKLLPIRPLKSPPGISLEDLENIQTHLQSAEPLLTSHPCAESIQNLALTSLGRSTLHVQACSEIGTSAQHKDTLHSEREVKRTWSVFSQRGLYIHNTQTFSKQFHKVVWRHGLHMRQRAKWVIDKLNFVTGDIEHTWRGLNRAIRNSMLPTCNANIQRDLTQICVFCDVLYCEYVGNYLKEEFQVTGHITLFVHRLGDIFTL</sequence>
<dbReference type="PANTHER" id="PTHR41404:SF1">
    <property type="entry name" value="SHIELDIN COMPLEX SUBUNIT 3"/>
    <property type="match status" value="1"/>
</dbReference>
<dbReference type="Proteomes" id="UP000808372">
    <property type="component" value="Chromosome 1"/>
</dbReference>
<dbReference type="RefSeq" id="XP_038845853.1">
    <property type="nucleotide sequence ID" value="XM_038989925.1"/>
</dbReference>
<dbReference type="GO" id="GO:0045830">
    <property type="term" value="P:positive regulation of isotype switching"/>
    <property type="evidence" value="ECO:0007669"/>
    <property type="project" value="TreeGrafter"/>
</dbReference>
<evidence type="ECO:0000313" key="1">
    <source>
        <dbReference type="Proteomes" id="UP000808372"/>
    </source>
</evidence>
<dbReference type="CTD" id="112441434"/>
<organism evidence="1 4">
    <name type="scientific">Salvelinus namaycush</name>
    <name type="common">Lake trout</name>
    <name type="synonym">Salmo namaycush</name>
    <dbReference type="NCBI Taxonomy" id="8040"/>
    <lineage>
        <taxon>Eukaryota</taxon>
        <taxon>Metazoa</taxon>
        <taxon>Chordata</taxon>
        <taxon>Craniata</taxon>
        <taxon>Vertebrata</taxon>
        <taxon>Euteleostomi</taxon>
        <taxon>Actinopterygii</taxon>
        <taxon>Neopterygii</taxon>
        <taxon>Teleostei</taxon>
        <taxon>Protacanthopterygii</taxon>
        <taxon>Salmoniformes</taxon>
        <taxon>Salmonidae</taxon>
        <taxon>Salmoninae</taxon>
        <taxon>Salvelinus</taxon>
    </lineage>
</organism>
<protein>
    <submittedName>
        <fullName evidence="2 3">Shieldin complex subunit 3</fullName>
    </submittedName>
</protein>
<dbReference type="RefSeq" id="XP_038845845.1">
    <property type="nucleotide sequence ID" value="XM_038989917.1"/>
</dbReference>
<dbReference type="InterPro" id="IPR039996">
    <property type="entry name" value="Shieldin_RINN1"/>
</dbReference>
<dbReference type="PANTHER" id="PTHR41404">
    <property type="entry name" value="SHIELDIN COMPLEX SUBUNIT 3"/>
    <property type="match status" value="1"/>
</dbReference>
<dbReference type="GO" id="GO:2001034">
    <property type="term" value="P:positive regulation of double-strand break repair via nonhomologous end joining"/>
    <property type="evidence" value="ECO:0007669"/>
    <property type="project" value="TreeGrafter"/>
</dbReference>
<dbReference type="CDD" id="cd22293">
    <property type="entry name" value="RBD_SHLD3_N"/>
    <property type="match status" value="1"/>
</dbReference>
<dbReference type="RefSeq" id="XP_038845864.1">
    <property type="nucleotide sequence ID" value="XM_038989936.1"/>
</dbReference>
<dbReference type="KEGG" id="snh:120045067"/>
<proteinExistence type="predicted"/>
<evidence type="ECO:0000313" key="2">
    <source>
        <dbReference type="RefSeq" id="XP_038845845.1"/>
    </source>
</evidence>
<keyword evidence="1" id="KW-1185">Reference proteome</keyword>
<evidence type="ECO:0000313" key="3">
    <source>
        <dbReference type="RefSeq" id="XP_038845853.1"/>
    </source>
</evidence>
<evidence type="ECO:0000313" key="4">
    <source>
        <dbReference type="RefSeq" id="XP_038845864.1"/>
    </source>
</evidence>
<gene>
    <name evidence="2 3 4" type="primary">zgc:101664</name>
</gene>